<dbReference type="EMBL" id="LR134155">
    <property type="protein sequence ID" value="VEA68645.1"/>
    <property type="molecule type" value="Genomic_DNA"/>
</dbReference>
<protein>
    <submittedName>
        <fullName evidence="1">Inner membrane protein yejM</fullName>
    </submittedName>
</protein>
<proteinExistence type="predicted"/>
<organism evidence="1 2">
    <name type="scientific">Serratia rubidaea</name>
    <name type="common">Serratia marinorubra</name>
    <dbReference type="NCBI Taxonomy" id="61652"/>
    <lineage>
        <taxon>Bacteria</taxon>
        <taxon>Pseudomonadati</taxon>
        <taxon>Pseudomonadota</taxon>
        <taxon>Gammaproteobacteria</taxon>
        <taxon>Enterobacterales</taxon>
        <taxon>Yersiniaceae</taxon>
        <taxon>Serratia</taxon>
    </lineage>
</organism>
<name>A0A447QF06_SERRU</name>
<evidence type="ECO:0000313" key="1">
    <source>
        <dbReference type="EMBL" id="VEA68645.1"/>
    </source>
</evidence>
<reference evidence="1 2" key="1">
    <citation type="submission" date="2018-12" db="EMBL/GenBank/DDBJ databases">
        <authorList>
            <consortium name="Pathogen Informatics"/>
        </authorList>
    </citation>
    <scope>NUCLEOTIDE SEQUENCE [LARGE SCALE GENOMIC DNA]</scope>
    <source>
        <strain evidence="1 2">NCTC9419</strain>
    </source>
</reference>
<sequence length="59" mass="6723">MATGDSKQLVITTPEQTIVLENNGSYRSYDKNDREIKDEKPQLALLLQVLTDVKRFIAN</sequence>
<evidence type="ECO:0000313" key="2">
    <source>
        <dbReference type="Proteomes" id="UP000271603"/>
    </source>
</evidence>
<dbReference type="AlphaFoldDB" id="A0A447QF06"/>
<gene>
    <name evidence="1" type="primary">yejM_2</name>
    <name evidence="1" type="ORF">NCTC9419_00539</name>
</gene>
<dbReference type="Proteomes" id="UP000271603">
    <property type="component" value="Chromosome"/>
</dbReference>
<accession>A0A447QF06</accession>